<dbReference type="Proteomes" id="UP000264719">
    <property type="component" value="Unassembled WGS sequence"/>
</dbReference>
<dbReference type="Gene3D" id="3.40.50.1980">
    <property type="entry name" value="Nitrogenase molybdenum iron protein domain"/>
    <property type="match status" value="2"/>
</dbReference>
<dbReference type="InterPro" id="IPR002491">
    <property type="entry name" value="ABC_transptr_periplasmic_BD"/>
</dbReference>
<dbReference type="PROSITE" id="PS50983">
    <property type="entry name" value="FE_B12_PBP"/>
    <property type="match status" value="1"/>
</dbReference>
<evidence type="ECO:0000313" key="3">
    <source>
        <dbReference type="Proteomes" id="UP000264719"/>
    </source>
</evidence>
<sequence>MLGLTAAVIGLGAGLRAEAASEGVSDSERIVTLGGTATEIVYALGAGARLVARDTTSNHPPEALRLPDVGYVRALSAEGVLSMAPDLILAEEGAGPPEVVALLKAADVHYIELPEGFSREITVKRIEMVGAALGREAEAEALAGEVLATLDAAAEAAKTQAGDAPKRVLFVLSAQGGRIMAGGDETAAKAVIELAGGVNAVSGFSGYKPLTDEAVSLARPDVILMMDRGGDHDMAAKELLALPAFQPTPAAKAGAVIRMDGLRLLGFGPRVGAAVRDLNHALYGG</sequence>
<feature type="domain" description="Fe/B12 periplasmic-binding" evidence="1">
    <location>
        <begin position="29"/>
        <end position="285"/>
    </location>
</feature>
<gene>
    <name evidence="2" type="ORF">DCS45_17870</name>
</gene>
<dbReference type="PANTHER" id="PTHR30535">
    <property type="entry name" value="VITAMIN B12-BINDING PROTEIN"/>
    <property type="match status" value="1"/>
</dbReference>
<protein>
    <submittedName>
        <fullName evidence="2">Hemin ABC transporter substrate-binding protein</fullName>
    </submittedName>
</protein>
<dbReference type="InterPro" id="IPR050902">
    <property type="entry name" value="ABC_Transporter_SBP"/>
</dbReference>
<proteinExistence type="predicted"/>
<accession>A0A348WGQ9</accession>
<evidence type="ECO:0000313" key="2">
    <source>
        <dbReference type="EMBL" id="HAR53721.1"/>
    </source>
</evidence>
<dbReference type="PANTHER" id="PTHR30535:SF4">
    <property type="entry name" value="HEMIN-BINDING PERIPLASMIC PROTEIN HMUT"/>
    <property type="match status" value="1"/>
</dbReference>
<reference evidence="2 3" key="1">
    <citation type="journal article" date="2018" name="Nat. Biotechnol.">
        <title>A standardized bacterial taxonomy based on genome phylogeny substantially revises the tree of life.</title>
        <authorList>
            <person name="Parks D.H."/>
            <person name="Chuvochina M."/>
            <person name="Waite D.W."/>
            <person name="Rinke C."/>
            <person name="Skarshewski A."/>
            <person name="Chaumeil P.A."/>
            <person name="Hugenholtz P."/>
        </authorList>
    </citation>
    <scope>NUCLEOTIDE SEQUENCE [LARGE SCALE GENOMIC DNA]</scope>
    <source>
        <strain evidence="2">UBA9169</strain>
    </source>
</reference>
<name>A0A348WGQ9_9RHOB</name>
<dbReference type="SUPFAM" id="SSF53807">
    <property type="entry name" value="Helical backbone' metal receptor"/>
    <property type="match status" value="1"/>
</dbReference>
<evidence type="ECO:0000259" key="1">
    <source>
        <dbReference type="PROSITE" id="PS50983"/>
    </source>
</evidence>
<dbReference type="Pfam" id="PF01497">
    <property type="entry name" value="Peripla_BP_2"/>
    <property type="match status" value="1"/>
</dbReference>
<organism evidence="2 3">
    <name type="scientific">Roseovarius nubinhibens</name>
    <dbReference type="NCBI Taxonomy" id="314263"/>
    <lineage>
        <taxon>Bacteria</taxon>
        <taxon>Pseudomonadati</taxon>
        <taxon>Pseudomonadota</taxon>
        <taxon>Alphaproteobacteria</taxon>
        <taxon>Rhodobacterales</taxon>
        <taxon>Roseobacteraceae</taxon>
        <taxon>Roseovarius</taxon>
    </lineage>
</organism>
<dbReference type="EMBL" id="DMVW01000171">
    <property type="protein sequence ID" value="HAR53721.1"/>
    <property type="molecule type" value="Genomic_DNA"/>
</dbReference>
<dbReference type="AlphaFoldDB" id="A0A348WGQ9"/>
<comment type="caution">
    <text evidence="2">The sequence shown here is derived from an EMBL/GenBank/DDBJ whole genome shotgun (WGS) entry which is preliminary data.</text>
</comment>